<dbReference type="OrthoDB" id="9815782at2"/>
<organism evidence="10 11">
    <name type="scientific">Gleimia europaea ACS-120-V-Col10b</name>
    <dbReference type="NCBI Taxonomy" id="883069"/>
    <lineage>
        <taxon>Bacteria</taxon>
        <taxon>Bacillati</taxon>
        <taxon>Actinomycetota</taxon>
        <taxon>Actinomycetes</taxon>
        <taxon>Actinomycetales</taxon>
        <taxon>Actinomycetaceae</taxon>
        <taxon>Gleimia</taxon>
    </lineage>
</organism>
<dbReference type="Pfam" id="PF10502">
    <property type="entry name" value="Peptidase_S26"/>
    <property type="match status" value="1"/>
</dbReference>
<feature type="region of interest" description="Disordered" evidence="8">
    <location>
        <begin position="1"/>
        <end position="40"/>
    </location>
</feature>
<dbReference type="InterPro" id="IPR000223">
    <property type="entry name" value="Pept_S26A_signal_pept_1"/>
</dbReference>
<dbReference type="PROSITE" id="PS00761">
    <property type="entry name" value="SPASE_I_3"/>
    <property type="match status" value="1"/>
</dbReference>
<dbReference type="InterPro" id="IPR019533">
    <property type="entry name" value="Peptidase_S26"/>
</dbReference>
<evidence type="ECO:0000256" key="5">
    <source>
        <dbReference type="ARBA" id="ARBA00022801"/>
    </source>
</evidence>
<accession>A0A9W5VVL6</accession>
<proteinExistence type="inferred from homology"/>
<reference evidence="10 11" key="1">
    <citation type="submission" date="2013-05" db="EMBL/GenBank/DDBJ databases">
        <title>The Genome Sequence of Actinomyces europaeus ACS-120-V-COL10B.</title>
        <authorList>
            <consortium name="The Broad Institute Genomics Platform"/>
            <person name="Earl A."/>
            <person name="Ward D."/>
            <person name="Feldgarden M."/>
            <person name="Gevers D."/>
            <person name="Saerens B."/>
            <person name="Vaneechoutte M."/>
            <person name="Walker B."/>
            <person name="Young S."/>
            <person name="Zeng Q."/>
            <person name="Gargeya S."/>
            <person name="Fitzgerald M."/>
            <person name="Haas B."/>
            <person name="Abouelleil A."/>
            <person name="Allen A.W."/>
            <person name="Alvarado L."/>
            <person name="Arachchi H.M."/>
            <person name="Berlin A.M."/>
            <person name="Chapman S.B."/>
            <person name="Gainer-Dewar J."/>
            <person name="Goldberg J."/>
            <person name="Griggs A."/>
            <person name="Gujja S."/>
            <person name="Hansen M."/>
            <person name="Howarth C."/>
            <person name="Imamovic A."/>
            <person name="Ireland A."/>
            <person name="Larimer J."/>
            <person name="McCowan C."/>
            <person name="Murphy C."/>
            <person name="Pearson M."/>
            <person name="Poon T.W."/>
            <person name="Priest M."/>
            <person name="Roberts A."/>
            <person name="Saif S."/>
            <person name="Shea T."/>
            <person name="Sisk P."/>
            <person name="Sykes S."/>
            <person name="Wortman J."/>
            <person name="Nusbaum C."/>
            <person name="Birren B."/>
        </authorList>
    </citation>
    <scope>NUCLEOTIDE SEQUENCE [LARGE SCALE GENOMIC DNA]</scope>
    <source>
        <strain evidence="10 11">ACS-120-V-Col10b</strain>
    </source>
</reference>
<dbReference type="InterPro" id="IPR019758">
    <property type="entry name" value="Pept_S26A_signal_pept_1_CS"/>
</dbReference>
<name>A0A9W5VVL6_9ACTO</name>
<evidence type="ECO:0000256" key="3">
    <source>
        <dbReference type="ARBA" id="ARBA00009370"/>
    </source>
</evidence>
<comment type="caution">
    <text evidence="10">The sequence shown here is derived from an EMBL/GenBank/DDBJ whole genome shotgun (WGS) entry which is preliminary data.</text>
</comment>
<comment type="similarity">
    <text evidence="3 7">Belongs to the peptidase S26 family.</text>
</comment>
<keyword evidence="5 7" id="KW-0378">Hydrolase</keyword>
<evidence type="ECO:0000313" key="11">
    <source>
        <dbReference type="Proteomes" id="UP000014387"/>
    </source>
</evidence>
<comment type="catalytic activity">
    <reaction evidence="1 7">
        <text>Cleavage of hydrophobic, N-terminal signal or leader sequences from secreted and periplasmic proteins.</text>
        <dbReference type="EC" id="3.4.21.89"/>
    </reaction>
</comment>
<evidence type="ECO:0000259" key="9">
    <source>
        <dbReference type="Pfam" id="PF10502"/>
    </source>
</evidence>
<evidence type="ECO:0000256" key="1">
    <source>
        <dbReference type="ARBA" id="ARBA00000677"/>
    </source>
</evidence>
<dbReference type="GO" id="GO:0004252">
    <property type="term" value="F:serine-type endopeptidase activity"/>
    <property type="evidence" value="ECO:0007669"/>
    <property type="project" value="InterPro"/>
</dbReference>
<dbReference type="RefSeq" id="WP_016444992.1">
    <property type="nucleotide sequence ID" value="NZ_KE150268.1"/>
</dbReference>
<keyword evidence="11" id="KW-1185">Reference proteome</keyword>
<evidence type="ECO:0000256" key="2">
    <source>
        <dbReference type="ARBA" id="ARBA00004401"/>
    </source>
</evidence>
<dbReference type="SUPFAM" id="SSF51306">
    <property type="entry name" value="LexA/Signal peptidase"/>
    <property type="match status" value="1"/>
</dbReference>
<dbReference type="CDD" id="cd06530">
    <property type="entry name" value="S26_SPase_I"/>
    <property type="match status" value="1"/>
</dbReference>
<dbReference type="EC" id="3.4.21.89" evidence="4 7"/>
<dbReference type="EMBL" id="AGWN01000005">
    <property type="protein sequence ID" value="EPD29359.1"/>
    <property type="molecule type" value="Genomic_DNA"/>
</dbReference>
<feature type="active site" evidence="6">
    <location>
        <position position="149"/>
    </location>
</feature>
<dbReference type="GO" id="GO:0009003">
    <property type="term" value="F:signal peptidase activity"/>
    <property type="evidence" value="ECO:0007669"/>
    <property type="project" value="UniProtKB-EC"/>
</dbReference>
<comment type="subcellular location">
    <subcellularLocation>
        <location evidence="2">Cell membrane</location>
        <topology evidence="2">Single-pass type II membrane protein</topology>
    </subcellularLocation>
    <subcellularLocation>
        <location evidence="7">Membrane</location>
        <topology evidence="7">Single-pass type II membrane protein</topology>
    </subcellularLocation>
</comment>
<dbReference type="AlphaFoldDB" id="A0A9W5VVL6"/>
<keyword evidence="7" id="KW-0645">Protease</keyword>
<dbReference type="PANTHER" id="PTHR43390">
    <property type="entry name" value="SIGNAL PEPTIDASE I"/>
    <property type="match status" value="1"/>
</dbReference>
<evidence type="ECO:0000313" key="10">
    <source>
        <dbReference type="EMBL" id="EPD29359.1"/>
    </source>
</evidence>
<feature type="transmembrane region" description="Helical" evidence="7">
    <location>
        <begin position="50"/>
        <end position="73"/>
    </location>
</feature>
<dbReference type="GO" id="GO:0005886">
    <property type="term" value="C:plasma membrane"/>
    <property type="evidence" value="ECO:0007669"/>
    <property type="project" value="UniProtKB-SubCell"/>
</dbReference>
<keyword evidence="7" id="KW-1133">Transmembrane helix</keyword>
<feature type="compositionally biased region" description="Basic and acidic residues" evidence="8">
    <location>
        <begin position="27"/>
        <end position="39"/>
    </location>
</feature>
<dbReference type="PANTHER" id="PTHR43390:SF1">
    <property type="entry name" value="CHLOROPLAST PROCESSING PEPTIDASE"/>
    <property type="match status" value="1"/>
</dbReference>
<keyword evidence="7" id="KW-0812">Transmembrane</keyword>
<dbReference type="GO" id="GO:0006465">
    <property type="term" value="P:signal peptide processing"/>
    <property type="evidence" value="ECO:0007669"/>
    <property type="project" value="InterPro"/>
</dbReference>
<dbReference type="PRINTS" id="PR00727">
    <property type="entry name" value="LEADERPTASE"/>
</dbReference>
<evidence type="ECO:0000256" key="7">
    <source>
        <dbReference type="RuleBase" id="RU362042"/>
    </source>
</evidence>
<dbReference type="Gene3D" id="2.10.109.10">
    <property type="entry name" value="Umud Fragment, subunit A"/>
    <property type="match status" value="1"/>
</dbReference>
<dbReference type="NCBIfam" id="TIGR02227">
    <property type="entry name" value="sigpep_I_bact"/>
    <property type="match status" value="1"/>
</dbReference>
<evidence type="ECO:0000256" key="6">
    <source>
        <dbReference type="PIRSR" id="PIRSR600223-1"/>
    </source>
</evidence>
<gene>
    <name evidence="10" type="ORF">HMPREF9238_01675</name>
</gene>
<dbReference type="InterPro" id="IPR036286">
    <property type="entry name" value="LexA/Signal_pep-like_sf"/>
</dbReference>
<evidence type="ECO:0000256" key="4">
    <source>
        <dbReference type="ARBA" id="ARBA00013208"/>
    </source>
</evidence>
<dbReference type="Proteomes" id="UP000014387">
    <property type="component" value="Unassembled WGS sequence"/>
</dbReference>
<feature type="active site" evidence="6">
    <location>
        <position position="78"/>
    </location>
</feature>
<sequence length="257" mass="28272">MQDFEAAVVERERRSPKLGAAYQPRHAHPDSKRQGESRRKTTAWGRVREVLLILVFALILSSFLRAFLVQAFWIPSSSMEDTLQIGDNVLVSRLTPGPFTLERGDVVVFRDANGWLQPVAERGGVAGAIDKALVYTGLRPASGDQHLVKRVIGVGGDTVECCDDGGRLRVNGQSISEPYLKAGSDNSVQPFSVTVPTGHLWVMGDNRNHSADSRAHMTIPDLAFVDVNDVVGKAIWVSWPFAHWSDPTDNSPFQSVR</sequence>
<keyword evidence="7" id="KW-0472">Membrane</keyword>
<feature type="domain" description="Peptidase S26" evidence="9">
    <location>
        <begin position="48"/>
        <end position="239"/>
    </location>
</feature>
<protein>
    <recommendedName>
        <fullName evidence="4 7">Signal peptidase I</fullName>
        <ecNumber evidence="4 7">3.4.21.89</ecNumber>
    </recommendedName>
</protein>
<evidence type="ECO:0000256" key="8">
    <source>
        <dbReference type="SAM" id="MobiDB-lite"/>
    </source>
</evidence>